<protein>
    <submittedName>
        <fullName evidence="2">5'-deoxynucleotidase YfbR-like HD superfamily hydrolase</fullName>
    </submittedName>
</protein>
<dbReference type="RefSeq" id="WP_221400862.1">
    <property type="nucleotide sequence ID" value="NZ_JACHOB010000001.1"/>
</dbReference>
<evidence type="ECO:0000313" key="3">
    <source>
        <dbReference type="Proteomes" id="UP000563524"/>
    </source>
</evidence>
<comment type="caution">
    <text evidence="2">The sequence shown here is derived from an EMBL/GenBank/DDBJ whole genome shotgun (WGS) entry which is preliminary data.</text>
</comment>
<gene>
    <name evidence="2" type="ORF">GGQ59_000906</name>
</gene>
<evidence type="ECO:0000259" key="1">
    <source>
        <dbReference type="Pfam" id="PF13023"/>
    </source>
</evidence>
<keyword evidence="3" id="KW-1185">Reference proteome</keyword>
<sequence length="301" mass="32370">MSAGGLDPALLPLLRELGDLKRVRSADMDGSFATRGFLRGWGRLVRGEDAVSVAHAQVAGALAAARLGAMDGDKLAQLGLDEEAARSVLLRSMDEVAGPLDRDLTETLRRAVPLHEDDAEEDAPAFAHALGLQPRAGVTCPGRPRIMLQPEENHADHCFMVAVYASLMAPAFGADPVRCWWFGTVHHLHNAAMPDAGFTGEMLLEPHLGAVIEEARRQALDELEGDLREAAAGVFEEIGGDGTPEARAFHAADVIDRVLEIEHHVKARSVTMDTVLGEYELVHEGPVKGFHDDVLRAVGLP</sequence>
<name>A0A840HZZ7_9PROT</name>
<dbReference type="InterPro" id="IPR006674">
    <property type="entry name" value="HD_domain"/>
</dbReference>
<dbReference type="Pfam" id="PF13023">
    <property type="entry name" value="HD_3"/>
    <property type="match status" value="1"/>
</dbReference>
<evidence type="ECO:0000313" key="2">
    <source>
        <dbReference type="EMBL" id="MBB4658406.1"/>
    </source>
</evidence>
<dbReference type="Gene3D" id="1.10.3210.10">
    <property type="entry name" value="Hypothetical protein af1432"/>
    <property type="match status" value="1"/>
</dbReference>
<dbReference type="SUPFAM" id="SSF109604">
    <property type="entry name" value="HD-domain/PDEase-like"/>
    <property type="match status" value="1"/>
</dbReference>
<dbReference type="GO" id="GO:0016787">
    <property type="term" value="F:hydrolase activity"/>
    <property type="evidence" value="ECO:0007669"/>
    <property type="project" value="UniProtKB-KW"/>
</dbReference>
<feature type="domain" description="HD" evidence="1">
    <location>
        <begin position="149"/>
        <end position="262"/>
    </location>
</feature>
<dbReference type="AlphaFoldDB" id="A0A840HZZ7"/>
<accession>A0A840HZZ7</accession>
<organism evidence="2 3">
    <name type="scientific">Parvularcula dongshanensis</name>
    <dbReference type="NCBI Taxonomy" id="1173995"/>
    <lineage>
        <taxon>Bacteria</taxon>
        <taxon>Pseudomonadati</taxon>
        <taxon>Pseudomonadota</taxon>
        <taxon>Alphaproteobacteria</taxon>
        <taxon>Parvularculales</taxon>
        <taxon>Parvularculaceae</taxon>
        <taxon>Parvularcula</taxon>
    </lineage>
</organism>
<proteinExistence type="predicted"/>
<keyword evidence="2" id="KW-0378">Hydrolase</keyword>
<reference evidence="2 3" key="1">
    <citation type="submission" date="2020-08" db="EMBL/GenBank/DDBJ databases">
        <title>Genomic Encyclopedia of Type Strains, Phase IV (KMG-IV): sequencing the most valuable type-strain genomes for metagenomic binning, comparative biology and taxonomic classification.</title>
        <authorList>
            <person name="Goeker M."/>
        </authorList>
    </citation>
    <scope>NUCLEOTIDE SEQUENCE [LARGE SCALE GENOMIC DNA]</scope>
    <source>
        <strain evidence="2 3">DSM 102850</strain>
    </source>
</reference>
<dbReference type="Proteomes" id="UP000563524">
    <property type="component" value="Unassembled WGS sequence"/>
</dbReference>
<dbReference type="EMBL" id="JACHOB010000001">
    <property type="protein sequence ID" value="MBB4658406.1"/>
    <property type="molecule type" value="Genomic_DNA"/>
</dbReference>